<gene>
    <name evidence="1" type="ORF">PBIL07802_LOCUS224</name>
    <name evidence="2" type="ORF">PBIL07802_LOCUS227</name>
</gene>
<name>A0A7S3FYJ1_9EUKA</name>
<sequence length="315" mass="35633">MSSDQEVVDLEYTGVEMLAQSLREEIGRSQPVEQREGDRSSSEYTLGAFHEAMFTSAPFGSCLSRTPSMNFEWATDESRLRTEMVEERLHADEYGANLHPAEFFPDLAHTHSPSSTHSVTGVEEKQAEIREVRREARATSFILPTNTPLGDVRATAYTYVSKYRRLQDTASLERKVQEEKKYFFLNCALQVTLDHINEHIRSSLHFNSSSLSHPFTFDIEGDSVMKGVASLIEDLITDPDLRGLSTFLPLPEKGEMMKKILYRAFDLVPKLLKYTRGRTNKSRFFTLHVHDVYSLSDSSSLSALEAASAALLFSE</sequence>
<dbReference type="EMBL" id="HBIB01000373">
    <property type="protein sequence ID" value="CAE0238083.1"/>
    <property type="molecule type" value="Transcribed_RNA"/>
</dbReference>
<evidence type="ECO:0000313" key="1">
    <source>
        <dbReference type="EMBL" id="CAE0238083.1"/>
    </source>
</evidence>
<evidence type="ECO:0000313" key="2">
    <source>
        <dbReference type="EMBL" id="CAE0238086.1"/>
    </source>
</evidence>
<organism evidence="1">
    <name type="scientific">Palpitomonas bilix</name>
    <dbReference type="NCBI Taxonomy" id="652834"/>
    <lineage>
        <taxon>Eukaryota</taxon>
        <taxon>Eukaryota incertae sedis</taxon>
    </lineage>
</organism>
<proteinExistence type="predicted"/>
<reference evidence="1" key="1">
    <citation type="submission" date="2021-01" db="EMBL/GenBank/DDBJ databases">
        <authorList>
            <person name="Corre E."/>
            <person name="Pelletier E."/>
            <person name="Niang G."/>
            <person name="Scheremetjew M."/>
            <person name="Finn R."/>
            <person name="Kale V."/>
            <person name="Holt S."/>
            <person name="Cochrane G."/>
            <person name="Meng A."/>
            <person name="Brown T."/>
            <person name="Cohen L."/>
        </authorList>
    </citation>
    <scope>NUCLEOTIDE SEQUENCE</scope>
    <source>
        <strain evidence="1">NIES-2562</strain>
    </source>
</reference>
<protein>
    <submittedName>
        <fullName evidence="1">Uncharacterized protein</fullName>
    </submittedName>
</protein>
<dbReference type="AlphaFoldDB" id="A0A7S3FYJ1"/>
<dbReference type="EMBL" id="HBIB01000376">
    <property type="protein sequence ID" value="CAE0238086.1"/>
    <property type="molecule type" value="Transcribed_RNA"/>
</dbReference>
<accession>A0A7S3FYJ1</accession>